<dbReference type="PANTHER" id="PTHR18444:SF9">
    <property type="entry name" value="UPF0538 PROTEIN C2ORF76"/>
    <property type="match status" value="1"/>
</dbReference>
<comment type="similarity">
    <text evidence="1">Belongs to the UPF0538 family.</text>
</comment>
<dbReference type="PANTHER" id="PTHR18444">
    <property type="entry name" value="UPF0538 FAMILY MEMBER"/>
    <property type="match status" value="1"/>
</dbReference>
<evidence type="ECO:0000313" key="2">
    <source>
        <dbReference type="EMBL" id="RPA87472.1"/>
    </source>
</evidence>
<dbReference type="InterPro" id="IPR018794">
    <property type="entry name" value="UPF0538"/>
</dbReference>
<organism evidence="2 3">
    <name type="scientific">Ascobolus immersus RN42</name>
    <dbReference type="NCBI Taxonomy" id="1160509"/>
    <lineage>
        <taxon>Eukaryota</taxon>
        <taxon>Fungi</taxon>
        <taxon>Dikarya</taxon>
        <taxon>Ascomycota</taxon>
        <taxon>Pezizomycotina</taxon>
        <taxon>Pezizomycetes</taxon>
        <taxon>Pezizales</taxon>
        <taxon>Ascobolaceae</taxon>
        <taxon>Ascobolus</taxon>
    </lineage>
</organism>
<dbReference type="EMBL" id="ML119646">
    <property type="protein sequence ID" value="RPA87472.1"/>
    <property type="molecule type" value="Genomic_DNA"/>
</dbReference>
<keyword evidence="3" id="KW-1185">Reference proteome</keyword>
<evidence type="ECO:0000313" key="3">
    <source>
        <dbReference type="Proteomes" id="UP000275078"/>
    </source>
</evidence>
<gene>
    <name evidence="2" type="ORF">BJ508DRAFT_410239</name>
</gene>
<dbReference type="AlphaFoldDB" id="A0A3N4IMV9"/>
<dbReference type="OrthoDB" id="937at2759"/>
<reference evidence="2 3" key="1">
    <citation type="journal article" date="2018" name="Nat. Ecol. Evol.">
        <title>Pezizomycetes genomes reveal the molecular basis of ectomycorrhizal truffle lifestyle.</title>
        <authorList>
            <person name="Murat C."/>
            <person name="Payen T."/>
            <person name="Noel B."/>
            <person name="Kuo A."/>
            <person name="Morin E."/>
            <person name="Chen J."/>
            <person name="Kohler A."/>
            <person name="Krizsan K."/>
            <person name="Balestrini R."/>
            <person name="Da Silva C."/>
            <person name="Montanini B."/>
            <person name="Hainaut M."/>
            <person name="Levati E."/>
            <person name="Barry K.W."/>
            <person name="Belfiori B."/>
            <person name="Cichocki N."/>
            <person name="Clum A."/>
            <person name="Dockter R.B."/>
            <person name="Fauchery L."/>
            <person name="Guy J."/>
            <person name="Iotti M."/>
            <person name="Le Tacon F."/>
            <person name="Lindquist E.A."/>
            <person name="Lipzen A."/>
            <person name="Malagnac F."/>
            <person name="Mello A."/>
            <person name="Molinier V."/>
            <person name="Miyauchi S."/>
            <person name="Poulain J."/>
            <person name="Riccioni C."/>
            <person name="Rubini A."/>
            <person name="Sitrit Y."/>
            <person name="Splivallo R."/>
            <person name="Traeger S."/>
            <person name="Wang M."/>
            <person name="Zifcakova L."/>
            <person name="Wipf D."/>
            <person name="Zambonelli A."/>
            <person name="Paolocci F."/>
            <person name="Nowrousian M."/>
            <person name="Ottonello S."/>
            <person name="Baldrian P."/>
            <person name="Spatafora J.W."/>
            <person name="Henrissat B."/>
            <person name="Nagy L.G."/>
            <person name="Aury J.M."/>
            <person name="Wincker P."/>
            <person name="Grigoriev I.V."/>
            <person name="Bonfante P."/>
            <person name="Martin F.M."/>
        </authorList>
    </citation>
    <scope>NUCLEOTIDE SEQUENCE [LARGE SCALE GENOMIC DNA]</scope>
    <source>
        <strain evidence="2 3">RN42</strain>
    </source>
</reference>
<accession>A0A3N4IMV9</accession>
<name>A0A3N4IMV9_ASCIM</name>
<protein>
    <recommendedName>
        <fullName evidence="4">Cytoplasmic protein</fullName>
    </recommendedName>
</protein>
<proteinExistence type="inferred from homology"/>
<dbReference type="Pfam" id="PF10209">
    <property type="entry name" value="DUF2340"/>
    <property type="match status" value="1"/>
</dbReference>
<evidence type="ECO:0008006" key="4">
    <source>
        <dbReference type="Google" id="ProtNLM"/>
    </source>
</evidence>
<sequence length="136" mass="15589">MADEQFTPDTAATLTIRVIKSFPYRTSKNVILHNLDLTTLTIGELKEKVRNEVNTKPGWKAYKACIGGLDTLKLYTKAHGTKTNNLIVNLETGDSDIWDDESKTLAEYGAKHEWEISFFKRSDYDEYVKNPVDLWE</sequence>
<evidence type="ECO:0000256" key="1">
    <source>
        <dbReference type="ARBA" id="ARBA00007176"/>
    </source>
</evidence>
<dbReference type="Proteomes" id="UP000275078">
    <property type="component" value="Unassembled WGS sequence"/>
</dbReference>